<dbReference type="GO" id="GO:0005783">
    <property type="term" value="C:endoplasmic reticulum"/>
    <property type="evidence" value="ECO:0007669"/>
    <property type="project" value="TreeGrafter"/>
</dbReference>
<evidence type="ECO:0000259" key="7">
    <source>
        <dbReference type="SMART" id="SM00702"/>
    </source>
</evidence>
<evidence type="ECO:0000256" key="4">
    <source>
        <dbReference type="ARBA" id="ARBA00023002"/>
    </source>
</evidence>
<dbReference type="InterPro" id="IPR006620">
    <property type="entry name" value="Pro_4_hyd_alph"/>
</dbReference>
<organism evidence="8 9">
    <name type="scientific">Dimargaris verticillata</name>
    <dbReference type="NCBI Taxonomy" id="2761393"/>
    <lineage>
        <taxon>Eukaryota</taxon>
        <taxon>Fungi</taxon>
        <taxon>Fungi incertae sedis</taxon>
        <taxon>Zoopagomycota</taxon>
        <taxon>Kickxellomycotina</taxon>
        <taxon>Dimargaritomycetes</taxon>
        <taxon>Dimargaritales</taxon>
        <taxon>Dimargaritaceae</taxon>
        <taxon>Dimargaris</taxon>
    </lineage>
</organism>
<keyword evidence="9" id="KW-1185">Reference proteome</keyword>
<evidence type="ECO:0000313" key="9">
    <source>
        <dbReference type="Proteomes" id="UP001151582"/>
    </source>
</evidence>
<dbReference type="AlphaFoldDB" id="A0A9W8EBE4"/>
<dbReference type="Proteomes" id="UP001151582">
    <property type="component" value="Unassembled WGS sequence"/>
</dbReference>
<evidence type="ECO:0000256" key="1">
    <source>
        <dbReference type="ARBA" id="ARBA00001961"/>
    </source>
</evidence>
<sequence>MAPGRRHTKAATAAVTKSRHPPSKALRWPTICHPRPALTLHQVITDHVFTIPRFFTPQECHAWLVFAEQQLGFPPVPPNVRPRKGEAFRNNARVAVDDNAMAQRLWRETGLASLLTPWAVQTGRSLGSGGVFATSHCALQPCSGAVIMHAQGLNANLRLYRYAPGQRFEQHYDDSVTDAQRRTSEFTLLIYLNAPGTDPLNVLASTLTARPVDPAKAGGQTVFYANQGQLRVPVTPQQGMALLHRHGAHCLLHEGLAVHHGVKYILRSDIMFAPEP</sequence>
<dbReference type="GO" id="GO:0004656">
    <property type="term" value="F:procollagen-proline 4-dioxygenase activity"/>
    <property type="evidence" value="ECO:0007669"/>
    <property type="project" value="TreeGrafter"/>
</dbReference>
<dbReference type="GO" id="GO:0005506">
    <property type="term" value="F:iron ion binding"/>
    <property type="evidence" value="ECO:0007669"/>
    <property type="project" value="InterPro"/>
</dbReference>
<reference evidence="8" key="1">
    <citation type="submission" date="2022-07" db="EMBL/GenBank/DDBJ databases">
        <title>Phylogenomic reconstructions and comparative analyses of Kickxellomycotina fungi.</title>
        <authorList>
            <person name="Reynolds N.K."/>
            <person name="Stajich J.E."/>
            <person name="Barry K."/>
            <person name="Grigoriev I.V."/>
            <person name="Crous P."/>
            <person name="Smith M.E."/>
        </authorList>
    </citation>
    <scope>NUCLEOTIDE SEQUENCE</scope>
    <source>
        <strain evidence="8">RSA 567</strain>
    </source>
</reference>
<evidence type="ECO:0000256" key="2">
    <source>
        <dbReference type="ARBA" id="ARBA00022723"/>
    </source>
</evidence>
<evidence type="ECO:0000256" key="6">
    <source>
        <dbReference type="SAM" id="MobiDB-lite"/>
    </source>
</evidence>
<keyword evidence="5" id="KW-0408">Iron</keyword>
<dbReference type="EMBL" id="JANBQB010000007">
    <property type="protein sequence ID" value="KAJ1984959.1"/>
    <property type="molecule type" value="Genomic_DNA"/>
</dbReference>
<feature type="domain" description="Prolyl 4-hydroxylase alpha subunit" evidence="7">
    <location>
        <begin position="46"/>
        <end position="271"/>
    </location>
</feature>
<dbReference type="SMART" id="SM00702">
    <property type="entry name" value="P4Hc"/>
    <property type="match status" value="1"/>
</dbReference>
<evidence type="ECO:0000256" key="3">
    <source>
        <dbReference type="ARBA" id="ARBA00022964"/>
    </source>
</evidence>
<dbReference type="Gene3D" id="2.60.120.620">
    <property type="entry name" value="q2cbj1_9rhob like domain"/>
    <property type="match status" value="1"/>
</dbReference>
<name>A0A9W8EBE4_9FUNG</name>
<gene>
    <name evidence="8" type="ORF">H4R34_000302</name>
</gene>
<keyword evidence="3" id="KW-0223">Dioxygenase</keyword>
<evidence type="ECO:0000313" key="8">
    <source>
        <dbReference type="EMBL" id="KAJ1984959.1"/>
    </source>
</evidence>
<dbReference type="PANTHER" id="PTHR10869">
    <property type="entry name" value="PROLYL 4-HYDROXYLASE ALPHA SUBUNIT"/>
    <property type="match status" value="1"/>
</dbReference>
<dbReference type="PANTHER" id="PTHR10869:SF236">
    <property type="entry name" value="PROLYL 4-HYDROXYLASE ALPHA SUBUNIT DOMAIN-CONTAINING PROTEIN"/>
    <property type="match status" value="1"/>
</dbReference>
<protein>
    <recommendedName>
        <fullName evidence="7">Prolyl 4-hydroxylase alpha subunit domain-containing protein</fullName>
    </recommendedName>
</protein>
<comment type="cofactor">
    <cofactor evidence="1">
        <name>L-ascorbate</name>
        <dbReference type="ChEBI" id="CHEBI:38290"/>
    </cofactor>
</comment>
<dbReference type="Pfam" id="PF13640">
    <property type="entry name" value="2OG-FeII_Oxy_3"/>
    <property type="match status" value="1"/>
</dbReference>
<dbReference type="InterPro" id="IPR045054">
    <property type="entry name" value="P4HA-like"/>
</dbReference>
<dbReference type="InterPro" id="IPR044862">
    <property type="entry name" value="Pro_4_hyd_alph_FE2OG_OXY"/>
</dbReference>
<dbReference type="GO" id="GO:0031418">
    <property type="term" value="F:L-ascorbic acid binding"/>
    <property type="evidence" value="ECO:0007669"/>
    <property type="project" value="InterPro"/>
</dbReference>
<keyword evidence="4" id="KW-0560">Oxidoreductase</keyword>
<proteinExistence type="predicted"/>
<accession>A0A9W8EBE4</accession>
<feature type="region of interest" description="Disordered" evidence="6">
    <location>
        <begin position="1"/>
        <end position="26"/>
    </location>
</feature>
<dbReference type="OrthoDB" id="69177at2759"/>
<evidence type="ECO:0000256" key="5">
    <source>
        <dbReference type="ARBA" id="ARBA00023004"/>
    </source>
</evidence>
<keyword evidence="2" id="KW-0479">Metal-binding</keyword>
<comment type="caution">
    <text evidence="8">The sequence shown here is derived from an EMBL/GenBank/DDBJ whole genome shotgun (WGS) entry which is preliminary data.</text>
</comment>